<organism evidence="4 5">
    <name type="scientific">Cryobacterium breve</name>
    <dbReference type="NCBI Taxonomy" id="1259258"/>
    <lineage>
        <taxon>Bacteria</taxon>
        <taxon>Bacillati</taxon>
        <taxon>Actinomycetota</taxon>
        <taxon>Actinomycetes</taxon>
        <taxon>Micrococcales</taxon>
        <taxon>Microbacteriaceae</taxon>
        <taxon>Cryobacterium</taxon>
    </lineage>
</organism>
<name>A0ABY2J318_9MICO</name>
<comment type="caution">
    <text evidence="4">The sequence shown here is derived from an EMBL/GenBank/DDBJ whole genome shotgun (WGS) entry which is preliminary data.</text>
</comment>
<dbReference type="EMBL" id="SOGJ01000021">
    <property type="protein sequence ID" value="TFC98280.1"/>
    <property type="molecule type" value="Genomic_DNA"/>
</dbReference>
<reference evidence="4 5" key="1">
    <citation type="submission" date="2019-03" db="EMBL/GenBank/DDBJ databases">
        <title>Genomics of glacier-inhabiting Cryobacterium strains.</title>
        <authorList>
            <person name="Liu Q."/>
            <person name="Xin Y.-H."/>
        </authorList>
    </citation>
    <scope>NUCLEOTIDE SEQUENCE [LARGE SCALE GENOMIC DNA]</scope>
    <source>
        <strain evidence="4 5">TMT4-23</strain>
    </source>
</reference>
<dbReference type="PANTHER" id="PTHR45947:SF3">
    <property type="entry name" value="SULFOQUINOVOSYL TRANSFERASE SQD2"/>
    <property type="match status" value="1"/>
</dbReference>
<gene>
    <name evidence="4" type="ORF">E3O65_07990</name>
</gene>
<dbReference type="SUPFAM" id="SSF53756">
    <property type="entry name" value="UDP-Glycosyltransferase/glycogen phosphorylase"/>
    <property type="match status" value="1"/>
</dbReference>
<evidence type="ECO:0000259" key="3">
    <source>
        <dbReference type="Pfam" id="PF00534"/>
    </source>
</evidence>
<dbReference type="PANTHER" id="PTHR45947">
    <property type="entry name" value="SULFOQUINOVOSYL TRANSFERASE SQD2"/>
    <property type="match status" value="1"/>
</dbReference>
<dbReference type="Gene3D" id="3.40.50.2000">
    <property type="entry name" value="Glycogen Phosphorylase B"/>
    <property type="match status" value="2"/>
</dbReference>
<evidence type="ECO:0000256" key="2">
    <source>
        <dbReference type="ARBA" id="ARBA00022679"/>
    </source>
</evidence>
<dbReference type="Proteomes" id="UP000298355">
    <property type="component" value="Unassembled WGS sequence"/>
</dbReference>
<keyword evidence="2" id="KW-0808">Transferase</keyword>
<feature type="domain" description="Glycosyl transferase family 1" evidence="3">
    <location>
        <begin position="179"/>
        <end position="334"/>
    </location>
</feature>
<dbReference type="RefSeq" id="WP_134363218.1">
    <property type="nucleotide sequence ID" value="NZ_SOGJ01000021.1"/>
</dbReference>
<evidence type="ECO:0000256" key="1">
    <source>
        <dbReference type="ARBA" id="ARBA00021292"/>
    </source>
</evidence>
<protein>
    <recommendedName>
        <fullName evidence="1">D-inositol 3-phosphate glycosyltransferase</fullName>
    </recommendedName>
</protein>
<evidence type="ECO:0000313" key="5">
    <source>
        <dbReference type="Proteomes" id="UP000298355"/>
    </source>
</evidence>
<dbReference type="Pfam" id="PF00534">
    <property type="entry name" value="Glycos_transf_1"/>
    <property type="match status" value="1"/>
</dbReference>
<evidence type="ECO:0000313" key="4">
    <source>
        <dbReference type="EMBL" id="TFC98280.1"/>
    </source>
</evidence>
<proteinExistence type="predicted"/>
<keyword evidence="5" id="KW-1185">Reference proteome</keyword>
<sequence>MGKLHEGTVSVSSARWVYFFVPDSIDDAGRVSGGNVYNRHVRDGLRRSGWAVHTVLIPPDDHTLTAQTLAQLPNGALALVDGLVAVRESVAMTAHSTRLRLIILAHMVGSVVSAATAEADAVSADRERHAFRAAKRIIATSGWTRSEIIARSLGRPHDVIVAYPGTDPAARTSASRSGNRLLCIGAVAPHKGQDVLLGALAQLTDIAGWTCTFAGSLDIATDFADELTRIAYRNRLTARATFTGALAGARLDAAYARADLVVVPSRNESFGMVVAEALARGIPVVAARVGGIPEALSSMTAGILVPPDDPQALAVVLRRWWASPAQRSRLIEAAVEARRSVRPWSATVAAIASTLDEMALSGVAVSA</sequence>
<dbReference type="InterPro" id="IPR001296">
    <property type="entry name" value="Glyco_trans_1"/>
</dbReference>
<dbReference type="CDD" id="cd03801">
    <property type="entry name" value="GT4_PimA-like"/>
    <property type="match status" value="1"/>
</dbReference>
<dbReference type="InterPro" id="IPR050194">
    <property type="entry name" value="Glycosyltransferase_grp1"/>
</dbReference>
<accession>A0ABY2J318</accession>